<dbReference type="Pfam" id="PF01565">
    <property type="entry name" value="FAD_binding_4"/>
    <property type="match status" value="1"/>
</dbReference>
<evidence type="ECO:0000256" key="1">
    <source>
        <dbReference type="ARBA" id="ARBA00001974"/>
    </source>
</evidence>
<dbReference type="GO" id="GO:0071949">
    <property type="term" value="F:FAD binding"/>
    <property type="evidence" value="ECO:0007669"/>
    <property type="project" value="InterPro"/>
</dbReference>
<accession>A0AAI9X6E3</accession>
<keyword evidence="5" id="KW-0560">Oxidoreductase</keyword>
<dbReference type="SUPFAM" id="SSF56176">
    <property type="entry name" value="FAD-binding/transporter-associated domain-like"/>
    <property type="match status" value="1"/>
</dbReference>
<dbReference type="InterPro" id="IPR016166">
    <property type="entry name" value="FAD-bd_PCMH"/>
</dbReference>
<keyword evidence="6" id="KW-0732">Signal</keyword>
<organism evidence="8 9">
    <name type="scientific">Penicillium thymicola</name>
    <dbReference type="NCBI Taxonomy" id="293382"/>
    <lineage>
        <taxon>Eukaryota</taxon>
        <taxon>Fungi</taxon>
        <taxon>Dikarya</taxon>
        <taxon>Ascomycota</taxon>
        <taxon>Pezizomycotina</taxon>
        <taxon>Eurotiomycetes</taxon>
        <taxon>Eurotiomycetidae</taxon>
        <taxon>Eurotiales</taxon>
        <taxon>Aspergillaceae</taxon>
        <taxon>Penicillium</taxon>
    </lineage>
</organism>
<keyword evidence="3" id="KW-0285">Flavoprotein</keyword>
<dbReference type="PANTHER" id="PTHR42973:SF9">
    <property type="entry name" value="FAD-BINDING PCMH-TYPE DOMAIN-CONTAINING PROTEIN-RELATED"/>
    <property type="match status" value="1"/>
</dbReference>
<dbReference type="AlphaFoldDB" id="A0AAI9X6E3"/>
<sequence>MRPYSIVCVIILLARAPVSIGASITGISDRSDALIDCLTTSLSPEGSIILPDQPLFTTEVARYSLLYAPKFRVISKVSNEDDVRASILCAKHSNTTFLFTGPRHGFYQGFEKIKSGLEIDTSAFNSVTVDPEANTLTCGGAANFQQVIDATYAVKKDMPTGSGSCVGVIGAGIGAGIGRLEGLYGLITDSLLSVRILLPNTTVIEASEAQNKDLFWGIRGAGWNFGFILNATFRVYDQVPNGMHMNADLIYPSNITESFYQTLRQAAPNMPAPLSLASALSWNAEYNDTTLSVNAVYAGPESEGRKAIQFLLDQKPILRQNITMVPWNELIPATFFGGGADPNCTLGTTRKSVLSAAFNVIDPKAQVRMTEMFKKMITRYPQTIGSGIALYFPATQAARAIPNNQTAYAWRDVLGHMQVVLFN</sequence>
<evidence type="ECO:0000259" key="7">
    <source>
        <dbReference type="PROSITE" id="PS51387"/>
    </source>
</evidence>
<reference evidence="8" key="2">
    <citation type="journal article" date="2016" name="Fungal Biol.">
        <title>Ochratoxin A production by Penicillium thymicola.</title>
        <authorList>
            <person name="Nguyen H.D.T."/>
            <person name="McMullin D.R."/>
            <person name="Ponomareva E."/>
            <person name="Riley R."/>
            <person name="Pomraning K.R."/>
            <person name="Baker S.E."/>
            <person name="Seifert K.A."/>
        </authorList>
    </citation>
    <scope>NUCLEOTIDE SEQUENCE</scope>
    <source>
        <strain evidence="8">DAOM 180753</strain>
    </source>
</reference>
<dbReference type="Gene3D" id="3.40.462.20">
    <property type="match status" value="1"/>
</dbReference>
<evidence type="ECO:0000313" key="8">
    <source>
        <dbReference type="EMBL" id="KAJ9485204.1"/>
    </source>
</evidence>
<dbReference type="PROSITE" id="PS51387">
    <property type="entry name" value="FAD_PCMH"/>
    <property type="match status" value="1"/>
</dbReference>
<protein>
    <recommendedName>
        <fullName evidence="7">FAD-binding PCMH-type domain-containing protein</fullName>
    </recommendedName>
</protein>
<reference evidence="8" key="1">
    <citation type="submission" date="2015-06" db="EMBL/GenBank/DDBJ databases">
        <authorList>
            <person name="Nguyen H."/>
        </authorList>
    </citation>
    <scope>NUCLEOTIDE SEQUENCE</scope>
    <source>
        <strain evidence="8">DAOM 180753</strain>
    </source>
</reference>
<evidence type="ECO:0000256" key="4">
    <source>
        <dbReference type="ARBA" id="ARBA00022827"/>
    </source>
</evidence>
<dbReference type="InterPro" id="IPR016169">
    <property type="entry name" value="FAD-bd_PCMH_sub2"/>
</dbReference>
<dbReference type="EMBL" id="LACB01000280">
    <property type="protein sequence ID" value="KAJ9485204.1"/>
    <property type="molecule type" value="Genomic_DNA"/>
</dbReference>
<dbReference type="Proteomes" id="UP001227192">
    <property type="component" value="Unassembled WGS sequence"/>
</dbReference>
<evidence type="ECO:0000256" key="2">
    <source>
        <dbReference type="ARBA" id="ARBA00005466"/>
    </source>
</evidence>
<dbReference type="InterPro" id="IPR006094">
    <property type="entry name" value="Oxid_FAD_bind_N"/>
</dbReference>
<dbReference type="InterPro" id="IPR050416">
    <property type="entry name" value="FAD-linked_Oxidoreductase"/>
</dbReference>
<comment type="cofactor">
    <cofactor evidence="1">
        <name>FAD</name>
        <dbReference type="ChEBI" id="CHEBI:57692"/>
    </cofactor>
</comment>
<feature type="signal peptide" evidence="6">
    <location>
        <begin position="1"/>
        <end position="21"/>
    </location>
</feature>
<evidence type="ECO:0000256" key="3">
    <source>
        <dbReference type="ARBA" id="ARBA00022630"/>
    </source>
</evidence>
<dbReference type="GO" id="GO:0016491">
    <property type="term" value="F:oxidoreductase activity"/>
    <property type="evidence" value="ECO:0007669"/>
    <property type="project" value="UniProtKB-KW"/>
</dbReference>
<proteinExistence type="inferred from homology"/>
<feature type="chain" id="PRO_5042604301" description="FAD-binding PCMH-type domain-containing protein" evidence="6">
    <location>
        <begin position="22"/>
        <end position="423"/>
    </location>
</feature>
<comment type="similarity">
    <text evidence="2">Belongs to the oxygen-dependent FAD-linked oxidoreductase family.</text>
</comment>
<evidence type="ECO:0000256" key="6">
    <source>
        <dbReference type="SAM" id="SignalP"/>
    </source>
</evidence>
<dbReference type="Gene3D" id="3.30.465.10">
    <property type="match status" value="1"/>
</dbReference>
<feature type="domain" description="FAD-binding PCMH-type" evidence="7">
    <location>
        <begin position="66"/>
        <end position="238"/>
    </location>
</feature>
<comment type="caution">
    <text evidence="8">The sequence shown here is derived from an EMBL/GenBank/DDBJ whole genome shotgun (WGS) entry which is preliminary data.</text>
</comment>
<gene>
    <name evidence="8" type="ORF">VN97_g8158</name>
</gene>
<dbReference type="InterPro" id="IPR036318">
    <property type="entry name" value="FAD-bd_PCMH-like_sf"/>
</dbReference>
<keyword evidence="9" id="KW-1185">Reference proteome</keyword>
<name>A0AAI9X6E3_PENTH</name>
<dbReference type="PANTHER" id="PTHR42973">
    <property type="entry name" value="BINDING OXIDOREDUCTASE, PUTATIVE (AFU_ORTHOLOGUE AFUA_1G17690)-RELATED"/>
    <property type="match status" value="1"/>
</dbReference>
<evidence type="ECO:0000313" key="9">
    <source>
        <dbReference type="Proteomes" id="UP001227192"/>
    </source>
</evidence>
<keyword evidence="4" id="KW-0274">FAD</keyword>
<evidence type="ECO:0000256" key="5">
    <source>
        <dbReference type="ARBA" id="ARBA00023002"/>
    </source>
</evidence>